<dbReference type="AlphaFoldDB" id="A0A5V1IZY0"/>
<gene>
    <name evidence="1" type="ORF">PL50_15800</name>
</gene>
<proteinExistence type="predicted"/>
<reference evidence="1" key="1">
    <citation type="submission" date="2018-07" db="EMBL/GenBank/DDBJ databases">
        <authorList>
            <consortium name="GenomeTrakr network: Whole genome sequencing for foodborne pathogen traceback"/>
        </authorList>
    </citation>
    <scope>NUCLEOTIDE SEQUENCE</scope>
    <source>
        <strain evidence="1">CFSAN008688</strain>
    </source>
</reference>
<comment type="caution">
    <text evidence="1">The sequence shown here is derived from an EMBL/GenBank/DDBJ whole genome shotgun (WGS) entry which is preliminary data.</text>
</comment>
<accession>A0A5V1IZY0</accession>
<sequence>MDWLSDVLNAGILKERKDADSGRVLLFSVRRKALLQQMREFHTTISLVVSRGPLLRSATQKCA</sequence>
<organism evidence="1">
    <name type="scientific">Salmonella enterica</name>
    <name type="common">Salmonella choleraesuis</name>
    <dbReference type="NCBI Taxonomy" id="28901"/>
    <lineage>
        <taxon>Bacteria</taxon>
        <taxon>Pseudomonadati</taxon>
        <taxon>Pseudomonadota</taxon>
        <taxon>Gammaproteobacteria</taxon>
        <taxon>Enterobacterales</taxon>
        <taxon>Enterobacteriaceae</taxon>
        <taxon>Salmonella</taxon>
    </lineage>
</organism>
<dbReference type="EMBL" id="AAGKZC010000017">
    <property type="protein sequence ID" value="EBP2041628.1"/>
    <property type="molecule type" value="Genomic_DNA"/>
</dbReference>
<evidence type="ECO:0000313" key="1">
    <source>
        <dbReference type="EMBL" id="EBP2041628.1"/>
    </source>
</evidence>
<protein>
    <submittedName>
        <fullName evidence="1">Uncharacterized protein</fullName>
    </submittedName>
</protein>
<name>A0A5V1IZY0_SALER</name>